<proteinExistence type="inferred from homology"/>
<evidence type="ECO:0000256" key="6">
    <source>
        <dbReference type="SAM" id="MobiDB-lite"/>
    </source>
</evidence>
<dbReference type="PROSITE" id="PS51900">
    <property type="entry name" value="CB"/>
    <property type="match status" value="1"/>
</dbReference>
<feature type="region of interest" description="Disordered" evidence="6">
    <location>
        <begin position="431"/>
        <end position="457"/>
    </location>
</feature>
<dbReference type="InterPro" id="IPR038488">
    <property type="entry name" value="Integrase_DNA-bd_sf"/>
</dbReference>
<organism evidence="9 10">
    <name type="scientific">Pseudoxanthomonas wuyuanensis</name>
    <dbReference type="NCBI Taxonomy" id="1073196"/>
    <lineage>
        <taxon>Bacteria</taxon>
        <taxon>Pseudomonadati</taxon>
        <taxon>Pseudomonadota</taxon>
        <taxon>Gammaproteobacteria</taxon>
        <taxon>Lysobacterales</taxon>
        <taxon>Lysobacteraceae</taxon>
        <taxon>Pseudoxanthomonas</taxon>
    </lineage>
</organism>
<name>A0A286D9G9_9GAMM</name>
<feature type="domain" description="Core-binding (CB)" evidence="8">
    <location>
        <begin position="118"/>
        <end position="197"/>
    </location>
</feature>
<evidence type="ECO:0000256" key="2">
    <source>
        <dbReference type="ARBA" id="ARBA00022908"/>
    </source>
</evidence>
<protein>
    <submittedName>
        <fullName evidence="9">Site-specific recombinase XerD</fullName>
    </submittedName>
</protein>
<accession>A0A286D9G9</accession>
<gene>
    <name evidence="9" type="ORF">SAMN06296416_106276</name>
</gene>
<dbReference type="Gene3D" id="1.10.443.10">
    <property type="entry name" value="Intergrase catalytic core"/>
    <property type="match status" value="1"/>
</dbReference>
<keyword evidence="4" id="KW-0233">DNA recombination</keyword>
<comment type="similarity">
    <text evidence="1">Belongs to the 'phage' integrase family.</text>
</comment>
<dbReference type="GO" id="GO:0015074">
    <property type="term" value="P:DNA integration"/>
    <property type="evidence" value="ECO:0007669"/>
    <property type="project" value="UniProtKB-KW"/>
</dbReference>
<dbReference type="Gene3D" id="3.30.160.390">
    <property type="entry name" value="Integrase, DNA-binding domain"/>
    <property type="match status" value="1"/>
</dbReference>
<feature type="region of interest" description="Disordered" evidence="6">
    <location>
        <begin position="90"/>
        <end position="117"/>
    </location>
</feature>
<dbReference type="Gene3D" id="1.10.150.130">
    <property type="match status" value="1"/>
</dbReference>
<dbReference type="InterPro" id="IPR050808">
    <property type="entry name" value="Phage_Integrase"/>
</dbReference>
<feature type="domain" description="Tyr recombinase" evidence="7">
    <location>
        <begin position="218"/>
        <end position="417"/>
    </location>
</feature>
<dbReference type="GO" id="GO:0003677">
    <property type="term" value="F:DNA binding"/>
    <property type="evidence" value="ECO:0007669"/>
    <property type="project" value="UniProtKB-UniRule"/>
</dbReference>
<evidence type="ECO:0000259" key="8">
    <source>
        <dbReference type="PROSITE" id="PS51900"/>
    </source>
</evidence>
<dbReference type="PANTHER" id="PTHR30629:SF2">
    <property type="entry name" value="PROPHAGE INTEGRASE INTS-RELATED"/>
    <property type="match status" value="1"/>
</dbReference>
<dbReference type="InterPro" id="IPR011010">
    <property type="entry name" value="DNA_brk_join_enz"/>
</dbReference>
<dbReference type="Proteomes" id="UP000219374">
    <property type="component" value="Unassembled WGS sequence"/>
</dbReference>
<evidence type="ECO:0000256" key="3">
    <source>
        <dbReference type="ARBA" id="ARBA00023125"/>
    </source>
</evidence>
<reference evidence="9 10" key="1">
    <citation type="submission" date="2017-09" db="EMBL/GenBank/DDBJ databases">
        <authorList>
            <person name="Ehlers B."/>
            <person name="Leendertz F.H."/>
        </authorList>
    </citation>
    <scope>NUCLEOTIDE SEQUENCE [LARGE SCALE GENOMIC DNA]</scope>
    <source>
        <strain evidence="9 10">CGMCC 1.10978</strain>
    </source>
</reference>
<evidence type="ECO:0000256" key="4">
    <source>
        <dbReference type="ARBA" id="ARBA00023172"/>
    </source>
</evidence>
<dbReference type="EMBL" id="OCND01000006">
    <property type="protein sequence ID" value="SOD55306.1"/>
    <property type="molecule type" value="Genomic_DNA"/>
</dbReference>
<dbReference type="InterPro" id="IPR013762">
    <property type="entry name" value="Integrase-like_cat_sf"/>
</dbReference>
<dbReference type="InterPro" id="IPR044068">
    <property type="entry name" value="CB"/>
</dbReference>
<dbReference type="RefSeq" id="WP_097122552.1">
    <property type="nucleotide sequence ID" value="NZ_OCND01000006.1"/>
</dbReference>
<dbReference type="PROSITE" id="PS51898">
    <property type="entry name" value="TYR_RECOMBINASE"/>
    <property type="match status" value="1"/>
</dbReference>
<keyword evidence="2" id="KW-0229">DNA integration</keyword>
<dbReference type="Pfam" id="PF00589">
    <property type="entry name" value="Phage_integrase"/>
    <property type="match status" value="1"/>
</dbReference>
<dbReference type="InterPro" id="IPR002104">
    <property type="entry name" value="Integrase_catalytic"/>
</dbReference>
<dbReference type="InterPro" id="IPR010998">
    <property type="entry name" value="Integrase_recombinase_N"/>
</dbReference>
<keyword evidence="3 5" id="KW-0238">DNA-binding</keyword>
<evidence type="ECO:0000256" key="5">
    <source>
        <dbReference type="PROSITE-ProRule" id="PRU01248"/>
    </source>
</evidence>
<evidence type="ECO:0000313" key="9">
    <source>
        <dbReference type="EMBL" id="SOD55306.1"/>
    </source>
</evidence>
<dbReference type="OrthoDB" id="9795573at2"/>
<feature type="compositionally biased region" description="Basic residues" evidence="6">
    <location>
        <begin position="443"/>
        <end position="457"/>
    </location>
</feature>
<keyword evidence="10" id="KW-1185">Reference proteome</keyword>
<dbReference type="GO" id="GO:0006310">
    <property type="term" value="P:DNA recombination"/>
    <property type="evidence" value="ECO:0007669"/>
    <property type="project" value="UniProtKB-KW"/>
</dbReference>
<sequence length="457" mass="51254">MPRIKVTTKGLEAIVSKRHAERVDYFDSATPGLSLRVGPRDAVWHYMRRIDGKLTRLRLGTDDELAAVGRPDRKASFTIAREKVGEIEQTIAAGKHPKAEQARERAEKRESRERDEGRLVRNVAEAWKKSHLGELAATTQADYKRALAEFTEAHGDDDIGVLTRGQIKRALDRVKARSPSAANRAAVVIRLLFAYATDRYDLPSNPAADIKNPARQKIRKRTLSRDEVRILWKACLLAGYPYGDALRFALCTGQRIGEVGNFRRSDIDSSGEYWEQTENKSDSRIDVHVAEHARGILAACPDFGRRSPFFTAGRASDDEDDLDGRKMAGIHSDRWNKAIPRHIQPRISEAAKALGLDPITEPWTPHDLRRTVRTGLTGWCLGVSPDTAERVLNHSIGGLRAVYDHADYRPHVAEALRIWDAELALILDGKPSSRQQRADATKKVKRSAKVVPIRRRA</sequence>
<dbReference type="AlphaFoldDB" id="A0A286D9G9"/>
<dbReference type="SUPFAM" id="SSF56349">
    <property type="entry name" value="DNA breaking-rejoining enzymes"/>
    <property type="match status" value="1"/>
</dbReference>
<evidence type="ECO:0000259" key="7">
    <source>
        <dbReference type="PROSITE" id="PS51898"/>
    </source>
</evidence>
<evidence type="ECO:0000256" key="1">
    <source>
        <dbReference type="ARBA" id="ARBA00008857"/>
    </source>
</evidence>
<evidence type="ECO:0000313" key="10">
    <source>
        <dbReference type="Proteomes" id="UP000219374"/>
    </source>
</evidence>
<dbReference type="PANTHER" id="PTHR30629">
    <property type="entry name" value="PROPHAGE INTEGRASE"/>
    <property type="match status" value="1"/>
</dbReference>
<feature type="compositionally biased region" description="Basic and acidic residues" evidence="6">
    <location>
        <begin position="97"/>
        <end position="117"/>
    </location>
</feature>